<dbReference type="InterPro" id="IPR057767">
    <property type="entry name" value="UGSC-like_dom"/>
</dbReference>
<reference evidence="3" key="1">
    <citation type="submission" date="2019-09" db="EMBL/GenBank/DDBJ databases">
        <title>Mumia zhuanghuii sp. nov. isolated from the intestinal contents of plateau pika (Ochotona curzoniae) in the Qinghai-Tibet plateau of China.</title>
        <authorList>
            <person name="Tian Z."/>
        </authorList>
    </citation>
    <scope>NUCLEOTIDE SEQUENCE [LARGE SCALE GENOMIC DNA]</scope>
    <source>
        <strain evidence="3">L-033</strain>
    </source>
</reference>
<dbReference type="RefSeq" id="WP_150894015.1">
    <property type="nucleotide sequence ID" value="NZ_VYUY01000015.1"/>
</dbReference>
<protein>
    <recommendedName>
        <fullName evidence="1">UGSC-like domain-containing protein</fullName>
    </recommendedName>
</protein>
<dbReference type="Proteomes" id="UP000326838">
    <property type="component" value="Unassembled WGS sequence"/>
</dbReference>
<dbReference type="AlphaFoldDB" id="A0A5N0TC81"/>
<evidence type="ECO:0000313" key="2">
    <source>
        <dbReference type="EMBL" id="KAA9132268.1"/>
    </source>
</evidence>
<dbReference type="Pfam" id="PF24696">
    <property type="entry name" value="UGSC"/>
    <property type="match status" value="1"/>
</dbReference>
<evidence type="ECO:0000313" key="3">
    <source>
        <dbReference type="Proteomes" id="UP000326838"/>
    </source>
</evidence>
<sequence length="189" mass="19277">MTADIIDPTAGLRSAGGIVPADAPRPADLTGLRVGLLGNTKRNADRILDAIGVRLAATTELAELIPRTKTQFAMPLPEDLVEELIRECDVVVIGVGDCGSCSASAVADSIALEAVGIPTAVICTDAFVQPSSAMAALKGAPDFPYLLTPHPIANLTAEEIDARAADLAAQVQSRLVGEPALAGNGSGAR</sequence>
<keyword evidence="3" id="KW-1185">Reference proteome</keyword>
<organism evidence="2 3">
    <name type="scientific">Microbacterium caowuchunii</name>
    <dbReference type="NCBI Taxonomy" id="2614638"/>
    <lineage>
        <taxon>Bacteria</taxon>
        <taxon>Bacillati</taxon>
        <taxon>Actinomycetota</taxon>
        <taxon>Actinomycetes</taxon>
        <taxon>Micrococcales</taxon>
        <taxon>Microbacteriaceae</taxon>
        <taxon>Microbacterium</taxon>
    </lineage>
</organism>
<dbReference type="EMBL" id="VYUY01000015">
    <property type="protein sequence ID" value="KAA9132268.1"/>
    <property type="molecule type" value="Genomic_DNA"/>
</dbReference>
<gene>
    <name evidence="2" type="ORF">F6B40_11215</name>
</gene>
<feature type="domain" description="UGSC-like" evidence="1">
    <location>
        <begin position="4"/>
        <end position="176"/>
    </location>
</feature>
<dbReference type="InterPro" id="IPR049831">
    <property type="entry name" value="UGSC_seleno"/>
</dbReference>
<name>A0A5N0TC81_9MICO</name>
<accession>A0A5N0TC81</accession>
<evidence type="ECO:0000259" key="1">
    <source>
        <dbReference type="Pfam" id="PF24696"/>
    </source>
</evidence>
<proteinExistence type="predicted"/>
<dbReference type="NCBIfam" id="NF041046">
    <property type="entry name" value="UGSC_fam"/>
    <property type="match status" value="1"/>
</dbReference>
<comment type="caution">
    <text evidence="2">The sequence shown here is derived from an EMBL/GenBank/DDBJ whole genome shotgun (WGS) entry which is preliminary data.</text>
</comment>